<dbReference type="GO" id="GO:0006924">
    <property type="term" value="P:activation-induced cell death of T cells"/>
    <property type="evidence" value="ECO:0007669"/>
    <property type="project" value="TreeGrafter"/>
</dbReference>
<feature type="chain" id="PRO_5034184621" description="Tumor necrosis factor receptor superfamily member 6" evidence="21">
    <location>
        <begin position="26"/>
        <end position="316"/>
    </location>
</feature>
<evidence type="ECO:0000259" key="22">
    <source>
        <dbReference type="PROSITE" id="PS50017"/>
    </source>
</evidence>
<dbReference type="InterPro" id="IPR001368">
    <property type="entry name" value="TNFR/NGFR_Cys_rich_reg"/>
</dbReference>
<dbReference type="GO" id="GO:0071260">
    <property type="term" value="P:cellular response to mechanical stimulus"/>
    <property type="evidence" value="ECO:0007669"/>
    <property type="project" value="Ensembl"/>
</dbReference>
<dbReference type="GO" id="GO:0032872">
    <property type="term" value="P:regulation of stress-activated MAPK cascade"/>
    <property type="evidence" value="ECO:0007669"/>
    <property type="project" value="Ensembl"/>
</dbReference>
<dbReference type="PANTHER" id="PTHR46874">
    <property type="entry name" value="TUMOR NECROSIS FACTOR RECEPTOR SUPERFAMILY MEMBER 6"/>
    <property type="match status" value="1"/>
</dbReference>
<evidence type="ECO:0000256" key="9">
    <source>
        <dbReference type="ARBA" id="ARBA00022860"/>
    </source>
</evidence>
<keyword evidence="16" id="KW-0449">Lipoprotein</keyword>
<dbReference type="GO" id="GO:0071455">
    <property type="term" value="P:cellular response to hyperoxia"/>
    <property type="evidence" value="ECO:0007669"/>
    <property type="project" value="Ensembl"/>
</dbReference>
<keyword evidence="11" id="KW-0472">Membrane</keyword>
<dbReference type="GO" id="GO:2001235">
    <property type="term" value="P:positive regulation of apoptotic signaling pathway"/>
    <property type="evidence" value="ECO:0007669"/>
    <property type="project" value="Ensembl"/>
</dbReference>
<reference evidence="24" key="1">
    <citation type="submission" date="2025-08" db="UniProtKB">
        <authorList>
            <consortium name="Ensembl"/>
        </authorList>
    </citation>
    <scope>IDENTIFICATION</scope>
</reference>
<dbReference type="FunFam" id="2.10.50.10:FF:000021">
    <property type="entry name" value="Tumor necrosis factor receptor superfamily member 6"/>
    <property type="match status" value="1"/>
</dbReference>
<dbReference type="GO" id="GO:0097049">
    <property type="term" value="P:motor neuron apoptotic process"/>
    <property type="evidence" value="ECO:0007669"/>
    <property type="project" value="TreeGrafter"/>
</dbReference>
<dbReference type="Gene3D" id="1.10.533.10">
    <property type="entry name" value="Death Domain, Fas"/>
    <property type="match status" value="1"/>
</dbReference>
<dbReference type="GO" id="GO:0045121">
    <property type="term" value="C:membrane raft"/>
    <property type="evidence" value="ECO:0007669"/>
    <property type="project" value="UniProtKB-SubCell"/>
</dbReference>
<dbReference type="PROSITE" id="PS50050">
    <property type="entry name" value="TNFR_NGFR_2"/>
    <property type="match status" value="2"/>
</dbReference>
<dbReference type="GO" id="GO:0031265">
    <property type="term" value="C:CD95 death-inducing signaling complex"/>
    <property type="evidence" value="ECO:0007669"/>
    <property type="project" value="Ensembl"/>
</dbReference>
<evidence type="ECO:0000313" key="24">
    <source>
        <dbReference type="Ensembl" id="ENSPSMP00000003083.1"/>
    </source>
</evidence>
<name>A0A8C8YK61_PROSS</name>
<dbReference type="SMART" id="SM00208">
    <property type="entry name" value="TNFR"/>
    <property type="match status" value="2"/>
</dbReference>
<dbReference type="InterPro" id="IPR033998">
    <property type="entry name" value="TNFRSF6_death"/>
</dbReference>
<dbReference type="InterPro" id="IPR011029">
    <property type="entry name" value="DEATH-like_dom_sf"/>
</dbReference>
<accession>A0A8C8YK61</accession>
<dbReference type="GO" id="GO:0009897">
    <property type="term" value="C:external side of plasma membrane"/>
    <property type="evidence" value="ECO:0007669"/>
    <property type="project" value="TreeGrafter"/>
</dbReference>
<evidence type="ECO:0000256" key="20">
    <source>
        <dbReference type="PROSITE-ProRule" id="PRU00206"/>
    </source>
</evidence>
<dbReference type="GO" id="GO:0034198">
    <property type="term" value="P:cellular response to amino acid starvation"/>
    <property type="evidence" value="ECO:0007669"/>
    <property type="project" value="Ensembl"/>
</dbReference>
<dbReference type="PANTHER" id="PTHR46874:SF1">
    <property type="entry name" value="TUMOR NECROSIS FACTOR RECEPTOR SUPERFAMILY MEMBER 6"/>
    <property type="match status" value="1"/>
</dbReference>
<evidence type="ECO:0000256" key="3">
    <source>
        <dbReference type="ARBA" id="ARBA00015761"/>
    </source>
</evidence>
<dbReference type="GO" id="GO:0097527">
    <property type="term" value="P:necroptotic signaling pathway"/>
    <property type="evidence" value="ECO:0007669"/>
    <property type="project" value="Ensembl"/>
</dbReference>
<dbReference type="GO" id="GO:0016604">
    <property type="term" value="C:nuclear body"/>
    <property type="evidence" value="ECO:0007669"/>
    <property type="project" value="Ensembl"/>
</dbReference>
<keyword evidence="4" id="KW-1003">Cell membrane</keyword>
<evidence type="ECO:0000256" key="18">
    <source>
        <dbReference type="ARBA" id="ARBA00032338"/>
    </source>
</evidence>
<evidence type="ECO:0000256" key="5">
    <source>
        <dbReference type="ARBA" id="ARBA00022692"/>
    </source>
</evidence>
<protein>
    <recommendedName>
        <fullName evidence="3">Tumor necrosis factor receptor superfamily member 6</fullName>
    </recommendedName>
    <alternativeName>
        <fullName evidence="18">Apo-1 antigen</fullName>
    </alternativeName>
    <alternativeName>
        <fullName evidence="19">Apoptosis-mediating surface antigen FAS</fullName>
    </alternativeName>
    <alternativeName>
        <fullName evidence="17">FASLG receptor</fullName>
    </alternativeName>
</protein>
<dbReference type="AlphaFoldDB" id="A0A8C8YK61"/>
<dbReference type="CDD" id="cd10579">
    <property type="entry name" value="TNFRSF6"/>
    <property type="match status" value="1"/>
</dbReference>
<dbReference type="Pfam" id="PF00020">
    <property type="entry name" value="TNFR_c6"/>
    <property type="match status" value="1"/>
</dbReference>
<dbReference type="SMART" id="SM00005">
    <property type="entry name" value="DEATH"/>
    <property type="match status" value="1"/>
</dbReference>
<dbReference type="PRINTS" id="PR01680">
    <property type="entry name" value="TNFACTORR6"/>
</dbReference>
<keyword evidence="14" id="KW-0675">Receptor</keyword>
<evidence type="ECO:0000259" key="23">
    <source>
        <dbReference type="PROSITE" id="PS50050"/>
    </source>
</evidence>
<keyword evidence="12" id="KW-0564">Palmitate</keyword>
<evidence type="ECO:0000256" key="1">
    <source>
        <dbReference type="ARBA" id="ARBA00004251"/>
    </source>
</evidence>
<dbReference type="GO" id="GO:0036337">
    <property type="term" value="P:Fas signaling pathway"/>
    <property type="evidence" value="ECO:0007669"/>
    <property type="project" value="Ensembl"/>
</dbReference>
<feature type="repeat" description="TNFR-Cys" evidence="20">
    <location>
        <begin position="118"/>
        <end position="155"/>
    </location>
</feature>
<evidence type="ECO:0000256" key="21">
    <source>
        <dbReference type="SAM" id="SignalP"/>
    </source>
</evidence>
<dbReference type="InterPro" id="IPR033999">
    <property type="entry name" value="TNFRSF6_N"/>
</dbReference>
<gene>
    <name evidence="24" type="primary">FAS</name>
</gene>
<evidence type="ECO:0000256" key="10">
    <source>
        <dbReference type="ARBA" id="ARBA00022989"/>
    </source>
</evidence>
<evidence type="ECO:0000256" key="8">
    <source>
        <dbReference type="ARBA" id="ARBA00022737"/>
    </source>
</evidence>
<dbReference type="GO" id="GO:0097192">
    <property type="term" value="P:extrinsic apoptotic signaling pathway in absence of ligand"/>
    <property type="evidence" value="ECO:0007669"/>
    <property type="project" value="TreeGrafter"/>
</dbReference>
<evidence type="ECO:0000256" key="14">
    <source>
        <dbReference type="ARBA" id="ARBA00023170"/>
    </source>
</evidence>
<feature type="domain" description="TNFR-Cys" evidence="23">
    <location>
        <begin position="74"/>
        <end position="117"/>
    </location>
</feature>
<feature type="repeat" description="TNFR-Cys" evidence="20">
    <location>
        <begin position="74"/>
        <end position="117"/>
    </location>
</feature>
<keyword evidence="7 21" id="KW-0732">Signal</keyword>
<feature type="domain" description="TNFR-Cys" evidence="23">
    <location>
        <begin position="118"/>
        <end position="155"/>
    </location>
</feature>
<keyword evidence="13" id="KW-1015">Disulfide bond</keyword>
<dbReference type="GO" id="GO:0008625">
    <property type="term" value="P:extrinsic apoptotic signaling pathway via death domain receptors"/>
    <property type="evidence" value="ECO:0007669"/>
    <property type="project" value="Ensembl"/>
</dbReference>
<proteinExistence type="predicted"/>
<evidence type="ECO:0000256" key="11">
    <source>
        <dbReference type="ARBA" id="ARBA00023136"/>
    </source>
</evidence>
<dbReference type="SUPFAM" id="SSF57586">
    <property type="entry name" value="TNF receptor-like"/>
    <property type="match status" value="2"/>
</dbReference>
<comment type="subcellular location">
    <subcellularLocation>
        <location evidence="1">Cell membrane</location>
        <topology evidence="1">Single-pass type I membrane protein</topology>
    </subcellularLocation>
    <subcellularLocation>
        <location evidence="2">Membrane raft</location>
    </subcellularLocation>
</comment>
<dbReference type="Ensembl" id="ENSPSMT00000003735.1">
    <property type="protein sequence ID" value="ENSPSMP00000003083.1"/>
    <property type="gene ID" value="ENSPSMG00000002514.1"/>
</dbReference>
<comment type="caution">
    <text evidence="20">Lacks conserved residue(s) required for the propagation of feature annotation.</text>
</comment>
<evidence type="ECO:0000256" key="17">
    <source>
        <dbReference type="ARBA" id="ARBA00030181"/>
    </source>
</evidence>
<dbReference type="GO" id="GO:0005516">
    <property type="term" value="F:calmodulin binding"/>
    <property type="evidence" value="ECO:0007669"/>
    <property type="project" value="UniProtKB-KW"/>
</dbReference>
<reference evidence="24" key="2">
    <citation type="submission" date="2025-09" db="UniProtKB">
        <authorList>
            <consortium name="Ensembl"/>
        </authorList>
    </citation>
    <scope>IDENTIFICATION</scope>
</reference>
<organism evidence="24 25">
    <name type="scientific">Prolemur simus</name>
    <name type="common">Greater bamboo lemur</name>
    <name type="synonym">Hapalemur simus</name>
    <dbReference type="NCBI Taxonomy" id="1328070"/>
    <lineage>
        <taxon>Eukaryota</taxon>
        <taxon>Metazoa</taxon>
        <taxon>Chordata</taxon>
        <taxon>Craniata</taxon>
        <taxon>Vertebrata</taxon>
        <taxon>Euteleostomi</taxon>
        <taxon>Mammalia</taxon>
        <taxon>Eutheria</taxon>
        <taxon>Euarchontoglires</taxon>
        <taxon>Primates</taxon>
        <taxon>Strepsirrhini</taxon>
        <taxon>Lemuriformes</taxon>
        <taxon>Lemuridae</taxon>
        <taxon>Prolemur</taxon>
    </lineage>
</organism>
<dbReference type="CDD" id="cd08316">
    <property type="entry name" value="Death_FAS_TNFRSF6"/>
    <property type="match status" value="1"/>
</dbReference>
<keyword evidence="8" id="KW-0677">Repeat</keyword>
<dbReference type="InterPro" id="IPR008063">
    <property type="entry name" value="Fas_rcpt"/>
</dbReference>
<keyword evidence="25" id="KW-1185">Reference proteome</keyword>
<dbReference type="Pfam" id="PF00531">
    <property type="entry name" value="Death"/>
    <property type="match status" value="1"/>
</dbReference>
<evidence type="ECO:0000256" key="15">
    <source>
        <dbReference type="ARBA" id="ARBA00023180"/>
    </source>
</evidence>
<feature type="signal peptide" evidence="21">
    <location>
        <begin position="1"/>
        <end position="25"/>
    </location>
</feature>
<evidence type="ECO:0000313" key="25">
    <source>
        <dbReference type="Proteomes" id="UP000694414"/>
    </source>
</evidence>
<dbReference type="GO" id="GO:0005031">
    <property type="term" value="F:tumor necrosis factor receptor activity"/>
    <property type="evidence" value="ECO:0007669"/>
    <property type="project" value="Ensembl"/>
</dbReference>
<evidence type="ECO:0000256" key="4">
    <source>
        <dbReference type="ARBA" id="ARBA00022475"/>
    </source>
</evidence>
<feature type="domain" description="Death" evidence="22">
    <location>
        <begin position="232"/>
        <end position="300"/>
    </location>
</feature>
<keyword evidence="10" id="KW-1133">Transmembrane helix</keyword>
<dbReference type="Gene3D" id="2.10.50.10">
    <property type="entry name" value="Tumor Necrosis Factor Receptor, subunit A, domain 2"/>
    <property type="match status" value="2"/>
</dbReference>
<evidence type="ECO:0000256" key="7">
    <source>
        <dbReference type="ARBA" id="ARBA00022729"/>
    </source>
</evidence>
<dbReference type="InterPro" id="IPR000488">
    <property type="entry name" value="Death_dom"/>
</dbReference>
<dbReference type="GO" id="GO:0006955">
    <property type="term" value="P:immune response"/>
    <property type="evidence" value="ECO:0007669"/>
    <property type="project" value="InterPro"/>
</dbReference>
<keyword evidence="15" id="KW-0325">Glycoprotein</keyword>
<evidence type="ECO:0000256" key="13">
    <source>
        <dbReference type="ARBA" id="ARBA00023157"/>
    </source>
</evidence>
<dbReference type="GO" id="GO:0042802">
    <property type="term" value="F:identical protein binding"/>
    <property type="evidence" value="ECO:0007669"/>
    <property type="project" value="Ensembl"/>
</dbReference>
<dbReference type="GO" id="GO:0005829">
    <property type="term" value="C:cytosol"/>
    <property type="evidence" value="ECO:0007669"/>
    <property type="project" value="Ensembl"/>
</dbReference>
<keyword evidence="5" id="KW-0812">Transmembrane</keyword>
<dbReference type="GO" id="GO:0043066">
    <property type="term" value="P:negative regulation of apoptotic process"/>
    <property type="evidence" value="ECO:0007669"/>
    <property type="project" value="TreeGrafter"/>
</dbReference>
<evidence type="ECO:0000256" key="12">
    <source>
        <dbReference type="ARBA" id="ARBA00023139"/>
    </source>
</evidence>
<evidence type="ECO:0000256" key="6">
    <source>
        <dbReference type="ARBA" id="ARBA00022703"/>
    </source>
</evidence>
<evidence type="ECO:0000256" key="16">
    <source>
        <dbReference type="ARBA" id="ARBA00023288"/>
    </source>
</evidence>
<dbReference type="SUPFAM" id="SSF47986">
    <property type="entry name" value="DEATH domain"/>
    <property type="match status" value="1"/>
</dbReference>
<keyword evidence="6" id="KW-0053">Apoptosis</keyword>
<sequence>MPGIRGLRPLVLTCIAGLLSRSINAQVTEINSQELELRNNDAQYLSQSCQRPCLPGERKATEYTTDGHEPDCVPCQEGKEYTDKEHCSSKCRRCSLCDEEHGLEVEMNCTRTRNTKCRCRSNFFCNIPGCEHCDPCIKCEHGVIEECTLTSNTKCKNEGSRSHWLWLFSLLLPIPIIIGWELKKYMKCNNEKHDCNESTAQNPETVPMNLSDVDLSDYIPNIAEIMTISQVKKFVRKNGVNEAKIDEIKNDNLQETAEQKVQLLRTWYQLHGKKNAYNTLITNLKKARLRSTAEKIQDMVLKDIANNEKNESQPLV</sequence>
<dbReference type="PROSITE" id="PS50017">
    <property type="entry name" value="DEATH_DOMAIN"/>
    <property type="match status" value="1"/>
</dbReference>
<dbReference type="GeneTree" id="ENSGT00950000183126"/>
<keyword evidence="9" id="KW-0112">Calmodulin-binding</keyword>
<evidence type="ECO:0000256" key="2">
    <source>
        <dbReference type="ARBA" id="ARBA00004285"/>
    </source>
</evidence>
<dbReference type="Proteomes" id="UP000694414">
    <property type="component" value="Unplaced"/>
</dbReference>
<dbReference type="GO" id="GO:1903428">
    <property type="term" value="P:positive regulation of reactive oxygen species biosynthetic process"/>
    <property type="evidence" value="ECO:0007669"/>
    <property type="project" value="Ensembl"/>
</dbReference>
<evidence type="ECO:0000256" key="19">
    <source>
        <dbReference type="ARBA" id="ARBA00032502"/>
    </source>
</evidence>
<dbReference type="GO" id="GO:0019900">
    <property type="term" value="F:kinase binding"/>
    <property type="evidence" value="ECO:0007669"/>
    <property type="project" value="Ensembl"/>
</dbReference>